<dbReference type="Pfam" id="PF25018">
    <property type="entry name" value="HEAT_IPO9_c"/>
    <property type="match status" value="1"/>
</dbReference>
<keyword evidence="2" id="KW-0813">Transport</keyword>
<feature type="region of interest" description="Disordered" evidence="5">
    <location>
        <begin position="919"/>
        <end position="952"/>
    </location>
</feature>
<evidence type="ECO:0000256" key="5">
    <source>
        <dbReference type="SAM" id="MobiDB-lite"/>
    </source>
</evidence>
<organism evidence="7 8">
    <name type="scientific">Pterulicium gracile</name>
    <dbReference type="NCBI Taxonomy" id="1884261"/>
    <lineage>
        <taxon>Eukaryota</taxon>
        <taxon>Fungi</taxon>
        <taxon>Dikarya</taxon>
        <taxon>Basidiomycota</taxon>
        <taxon>Agaricomycotina</taxon>
        <taxon>Agaricomycetes</taxon>
        <taxon>Agaricomycetidae</taxon>
        <taxon>Agaricales</taxon>
        <taxon>Pleurotineae</taxon>
        <taxon>Pterulaceae</taxon>
        <taxon>Pterulicium</taxon>
    </lineage>
</organism>
<dbReference type="STRING" id="1884261.A0A5C3QY58"/>
<evidence type="ECO:0000256" key="2">
    <source>
        <dbReference type="ARBA" id="ARBA00022448"/>
    </source>
</evidence>
<dbReference type="AlphaFoldDB" id="A0A5C3QY58"/>
<dbReference type="InterPro" id="IPR011989">
    <property type="entry name" value="ARM-like"/>
</dbReference>
<dbReference type="InterPro" id="IPR056840">
    <property type="entry name" value="HEAT_IPO9_central"/>
</dbReference>
<dbReference type="PANTHER" id="PTHR10997:SF9">
    <property type="entry name" value="IMPORTIN-9"/>
    <property type="match status" value="1"/>
</dbReference>
<dbReference type="SUPFAM" id="SSF48371">
    <property type="entry name" value="ARM repeat"/>
    <property type="match status" value="1"/>
</dbReference>
<gene>
    <name evidence="7" type="ORF">BDV98DRAFT_521527</name>
</gene>
<evidence type="ECO:0000313" key="7">
    <source>
        <dbReference type="EMBL" id="TFL06288.1"/>
    </source>
</evidence>
<keyword evidence="8" id="KW-1185">Reference proteome</keyword>
<reference evidence="7 8" key="1">
    <citation type="journal article" date="2019" name="Nat. Ecol. Evol.">
        <title>Megaphylogeny resolves global patterns of mushroom evolution.</title>
        <authorList>
            <person name="Varga T."/>
            <person name="Krizsan K."/>
            <person name="Foldi C."/>
            <person name="Dima B."/>
            <person name="Sanchez-Garcia M."/>
            <person name="Sanchez-Ramirez S."/>
            <person name="Szollosi G.J."/>
            <person name="Szarkandi J.G."/>
            <person name="Papp V."/>
            <person name="Albert L."/>
            <person name="Andreopoulos W."/>
            <person name="Angelini C."/>
            <person name="Antonin V."/>
            <person name="Barry K.W."/>
            <person name="Bougher N.L."/>
            <person name="Buchanan P."/>
            <person name="Buyck B."/>
            <person name="Bense V."/>
            <person name="Catcheside P."/>
            <person name="Chovatia M."/>
            <person name="Cooper J."/>
            <person name="Damon W."/>
            <person name="Desjardin D."/>
            <person name="Finy P."/>
            <person name="Geml J."/>
            <person name="Haridas S."/>
            <person name="Hughes K."/>
            <person name="Justo A."/>
            <person name="Karasinski D."/>
            <person name="Kautmanova I."/>
            <person name="Kiss B."/>
            <person name="Kocsube S."/>
            <person name="Kotiranta H."/>
            <person name="LaButti K.M."/>
            <person name="Lechner B.E."/>
            <person name="Liimatainen K."/>
            <person name="Lipzen A."/>
            <person name="Lukacs Z."/>
            <person name="Mihaltcheva S."/>
            <person name="Morgado L.N."/>
            <person name="Niskanen T."/>
            <person name="Noordeloos M.E."/>
            <person name="Ohm R.A."/>
            <person name="Ortiz-Santana B."/>
            <person name="Ovrebo C."/>
            <person name="Racz N."/>
            <person name="Riley R."/>
            <person name="Savchenko A."/>
            <person name="Shiryaev A."/>
            <person name="Soop K."/>
            <person name="Spirin V."/>
            <person name="Szebenyi C."/>
            <person name="Tomsovsky M."/>
            <person name="Tulloss R.E."/>
            <person name="Uehling J."/>
            <person name="Grigoriev I.V."/>
            <person name="Vagvolgyi C."/>
            <person name="Papp T."/>
            <person name="Martin F.M."/>
            <person name="Miettinen O."/>
            <person name="Hibbett D.S."/>
            <person name="Nagy L.G."/>
        </authorList>
    </citation>
    <scope>NUCLEOTIDE SEQUENCE [LARGE SCALE GENOMIC DNA]</scope>
    <source>
        <strain evidence="7 8">CBS 309.79</strain>
    </source>
</reference>
<feature type="domain" description="Importin N-terminal" evidence="6">
    <location>
        <begin position="22"/>
        <end position="100"/>
    </location>
</feature>
<dbReference type="InterPro" id="IPR016024">
    <property type="entry name" value="ARM-type_fold"/>
</dbReference>
<dbReference type="Pfam" id="PF03810">
    <property type="entry name" value="IBN_N"/>
    <property type="match status" value="1"/>
</dbReference>
<proteinExistence type="predicted"/>
<dbReference type="SMART" id="SM00913">
    <property type="entry name" value="IBN_N"/>
    <property type="match status" value="1"/>
</dbReference>
<keyword evidence="3" id="KW-0653">Protein transport</keyword>
<dbReference type="GO" id="GO:0005829">
    <property type="term" value="C:cytosol"/>
    <property type="evidence" value="ECO:0007669"/>
    <property type="project" value="TreeGrafter"/>
</dbReference>
<evidence type="ECO:0000256" key="4">
    <source>
        <dbReference type="ARBA" id="ARBA00023242"/>
    </source>
</evidence>
<dbReference type="Gene3D" id="1.25.10.10">
    <property type="entry name" value="Leucine-rich Repeat Variant"/>
    <property type="match status" value="1"/>
</dbReference>
<dbReference type="GO" id="GO:0006606">
    <property type="term" value="P:protein import into nucleus"/>
    <property type="evidence" value="ECO:0007669"/>
    <property type="project" value="TreeGrafter"/>
</dbReference>
<sequence length="1036" mass="113784">MDGVAAVLQATLSADGNQRIAAELKLNQLFANTDTGLILAQLVHNQSNDLSLRQIRLDAIVLRKYILERWSPYFPNFKGNAPPVEIKSQIRTAIFECLSDPNRKIRSISAHVLSSIANSDWPEEYPDLLTSLIQLLSSSSSDGVHGAMQVFAEFIKSDLTEDQILPVLRELLPVLLNILADKTRHAASTRARTVSVFTQCVEALYMVKDQYPQPIKEATATVLPHWLEAFKVLLSSDAKEDVSSEQNWENLAVRIEIFRALDNLHTTFPRNLAPFLKDYLNLSIQHLHSLHAAFIQYYIAASDSVPTTSEDETIDLPRLICPILDFVANVIRGGKARDWFVSDNTSTLVSAVFEYVQMTDEDVETWASNANIFVAQEDDDTQPYSVRVAGFDLLDSLLERNPASVSGAFQDHLSSIAQSAQQARESGKADWWRPLEAALAAVGSQADTIIECIEDEVDSGRPKPIDIESFLSGLVPSLLTLTEFPFLQGRSFVFSSQYAKLIPSGYITPYLDAAVQVVENQQASVPVKISAVKALHNFYQGSDDNAALVPVAPRIAEDLYPFLAMTTDDTLTLVLETIASVLSIEDGSWLTPALASSLVSAVLAIWQQNAKDPIFLAVMTDILETISSASQAVYETTVSQALPPLSQAIASATVDESYVASAAIELVSSLVEGAKEGKVGEGFFALLAPALFKCLAAVEDRDVLQNGIACLTLLCRRDINQVLSWSDESGRSGLDNVLQLVAKLLQSPDESGGLVIGDLIIHMIRRAGDAVLPVLPQMLQSMVGRMVTAKTVTFIQSLVIPFAYLIHSMQNEVLGLLESTNINGRSGLDILMQTWCENAETFQGFWPTRVSTLALAQLYLDGRPSLSGLLVKGDYIVKEETKNVIMTRSRTKAIPHEFTTVAFPVKAIKLLANEAQREEEGFGGAGRVGESVDDADSDEDWSEDEAGPSQGFKPEEFAMLSEMLGPRGVAFDNGDILQDNDDEDLKQDPISKMDMQTYLKSFFRDCAQQNKNNFSAVVPQLKEEEQQVVQRFASEA</sequence>
<keyword evidence="4" id="KW-0539">Nucleus</keyword>
<dbReference type="EMBL" id="ML178815">
    <property type="protein sequence ID" value="TFL06288.1"/>
    <property type="molecule type" value="Genomic_DNA"/>
</dbReference>
<dbReference type="GO" id="GO:0031267">
    <property type="term" value="F:small GTPase binding"/>
    <property type="evidence" value="ECO:0007669"/>
    <property type="project" value="InterPro"/>
</dbReference>
<comment type="subcellular location">
    <subcellularLocation>
        <location evidence="1">Nucleus</location>
    </subcellularLocation>
</comment>
<dbReference type="Proteomes" id="UP000305067">
    <property type="component" value="Unassembled WGS sequence"/>
</dbReference>
<accession>A0A5C3QY58</accession>
<name>A0A5C3QY58_9AGAR</name>
<dbReference type="GO" id="GO:0005635">
    <property type="term" value="C:nuclear envelope"/>
    <property type="evidence" value="ECO:0007669"/>
    <property type="project" value="TreeGrafter"/>
</dbReference>
<evidence type="ECO:0000259" key="6">
    <source>
        <dbReference type="PROSITE" id="PS50166"/>
    </source>
</evidence>
<dbReference type="PROSITE" id="PS50166">
    <property type="entry name" value="IMPORTIN_B_NT"/>
    <property type="match status" value="1"/>
</dbReference>
<evidence type="ECO:0000256" key="1">
    <source>
        <dbReference type="ARBA" id="ARBA00004123"/>
    </source>
</evidence>
<protein>
    <submittedName>
        <fullName evidence="7">ARM repeat-containing protein</fullName>
    </submittedName>
</protein>
<evidence type="ECO:0000313" key="8">
    <source>
        <dbReference type="Proteomes" id="UP000305067"/>
    </source>
</evidence>
<dbReference type="InterPro" id="IPR001494">
    <property type="entry name" value="Importin-beta_N"/>
</dbReference>
<feature type="compositionally biased region" description="Acidic residues" evidence="5">
    <location>
        <begin position="931"/>
        <end position="946"/>
    </location>
</feature>
<dbReference type="OrthoDB" id="431626at2759"/>
<evidence type="ECO:0000256" key="3">
    <source>
        <dbReference type="ARBA" id="ARBA00022927"/>
    </source>
</evidence>
<dbReference type="PANTHER" id="PTHR10997">
    <property type="entry name" value="IMPORTIN-7, 8, 11"/>
    <property type="match status" value="1"/>
</dbReference>